<dbReference type="AlphaFoldDB" id="A0A9X1WIC9"/>
<accession>A0A9X1WIC9</accession>
<sequence>MSLSTTLLRGISGAYFLQSGIGKLNMPTEAAAGLQQFAATGVPQVTKLAPDTFGKFVSYSEIGVAASLLAPVVPNRLAGLMLGAINTGFLSIYFRNDQMTQKDGLRPSEAGTGLSKDIFIAAIAGALIAAPTAAKTKKAGKAEKAEKK</sequence>
<reference evidence="1" key="1">
    <citation type="submission" date="2022-04" db="EMBL/GenBank/DDBJ databases">
        <title>Corynebacterium kalidii LD5P10.</title>
        <authorList>
            <person name="Sun J.Q."/>
        </authorList>
    </citation>
    <scope>NUCLEOTIDE SEQUENCE</scope>
    <source>
        <strain evidence="1">LD5P10</strain>
    </source>
</reference>
<proteinExistence type="predicted"/>
<evidence type="ECO:0000313" key="2">
    <source>
        <dbReference type="Proteomes" id="UP001139207"/>
    </source>
</evidence>
<dbReference type="EMBL" id="JALIEA010000016">
    <property type="protein sequence ID" value="MCJ7859101.1"/>
    <property type="molecule type" value="Genomic_DNA"/>
</dbReference>
<protein>
    <recommendedName>
        <fullName evidence="3">DoxX family protein</fullName>
    </recommendedName>
</protein>
<name>A0A9X1WIC9_9CORY</name>
<dbReference type="Proteomes" id="UP001139207">
    <property type="component" value="Unassembled WGS sequence"/>
</dbReference>
<evidence type="ECO:0000313" key="1">
    <source>
        <dbReference type="EMBL" id="MCJ7859101.1"/>
    </source>
</evidence>
<organism evidence="1 2">
    <name type="scientific">Corynebacterium kalidii</name>
    <dbReference type="NCBI Taxonomy" id="2931982"/>
    <lineage>
        <taxon>Bacteria</taxon>
        <taxon>Bacillati</taxon>
        <taxon>Actinomycetota</taxon>
        <taxon>Actinomycetes</taxon>
        <taxon>Mycobacteriales</taxon>
        <taxon>Corynebacteriaceae</taxon>
        <taxon>Corynebacterium</taxon>
    </lineage>
</organism>
<dbReference type="RefSeq" id="WP_244804827.1">
    <property type="nucleotide sequence ID" value="NZ_JALIEA010000016.1"/>
</dbReference>
<evidence type="ECO:0008006" key="3">
    <source>
        <dbReference type="Google" id="ProtNLM"/>
    </source>
</evidence>
<comment type="caution">
    <text evidence="1">The sequence shown here is derived from an EMBL/GenBank/DDBJ whole genome shotgun (WGS) entry which is preliminary data.</text>
</comment>
<gene>
    <name evidence="1" type="ORF">MUN33_10320</name>
</gene>
<keyword evidence="2" id="KW-1185">Reference proteome</keyword>